<dbReference type="EMBL" id="DXAK01000043">
    <property type="protein sequence ID" value="HJA07165.1"/>
    <property type="molecule type" value="Genomic_DNA"/>
</dbReference>
<sequence length="466" mass="50347">MKILIKGAGDLATGIASRLYGAGHQILMTEIETPLTVRRTVALSRAVYEKTAKVEGMEAFFAYLKEEAEHILERGDIAVMADPEASCRGWYMPDVIIDAILAKENLGTAITDAPFVIGVGPGFTAGEDCHCVIETKRGHTLGNIIWRGSAIPNTGVPGNVGGYTVERLIRASADGNVEPKVRIGDLVEKGQVVAVTGGQPVYAQMSGIVRGMLQSGVPVKAGLKIGDIDARAEVSHCYTISDKARAVGGGVLEATTGFERMSGRYAIVVLAAGAGTRFGGSKLHALVDGVPMYERMLQKVQVFSAFPAFVVTGDEKIADEAKKRSITPVWNDRPEEGISLSLRLGLEAAVQSYRCEEPTPGTWERGLKGVFFSVCDQPWLTVSTMQQIFRTASLHPGSIVCAGRGGRGGNPVLWDCRYFSELLELSGDVGGRQLMNKYRENVRIEEADERELSDVDRQEDMRPVQV</sequence>
<evidence type="ECO:0000313" key="2">
    <source>
        <dbReference type="EMBL" id="HJA07165.1"/>
    </source>
</evidence>
<evidence type="ECO:0000313" key="3">
    <source>
        <dbReference type="Proteomes" id="UP000824223"/>
    </source>
</evidence>
<accession>A0A9D2HBR3</accession>
<dbReference type="CDD" id="cd04182">
    <property type="entry name" value="GT_2_like_f"/>
    <property type="match status" value="1"/>
</dbReference>
<protein>
    <submittedName>
        <fullName evidence="2">EF2563 family selenium-dependent molybdenum hydroxylase system protein</fullName>
    </submittedName>
</protein>
<reference evidence="2" key="1">
    <citation type="journal article" date="2021" name="PeerJ">
        <title>Extensive microbial diversity within the chicken gut microbiome revealed by metagenomics and culture.</title>
        <authorList>
            <person name="Gilroy R."/>
            <person name="Ravi A."/>
            <person name="Getino M."/>
            <person name="Pursley I."/>
            <person name="Horton D.L."/>
            <person name="Alikhan N.F."/>
            <person name="Baker D."/>
            <person name="Gharbi K."/>
            <person name="Hall N."/>
            <person name="Watson M."/>
            <person name="Adriaenssens E.M."/>
            <person name="Foster-Nyarko E."/>
            <person name="Jarju S."/>
            <person name="Secka A."/>
            <person name="Antonio M."/>
            <person name="Oren A."/>
            <person name="Chaudhuri R.R."/>
            <person name="La Ragione R."/>
            <person name="Hildebrand F."/>
            <person name="Pallen M.J."/>
        </authorList>
    </citation>
    <scope>NUCLEOTIDE SEQUENCE</scope>
    <source>
        <strain evidence="2">ChiSjej2B20-11307</strain>
    </source>
</reference>
<dbReference type="PANTHER" id="PTHR43777">
    <property type="entry name" value="MOLYBDENUM COFACTOR CYTIDYLYLTRANSFERASE"/>
    <property type="match status" value="1"/>
</dbReference>
<dbReference type="InterPro" id="IPR017695">
    <property type="entry name" value="Se-dep_Mo_hydrolase_YqeB"/>
</dbReference>
<dbReference type="PANTHER" id="PTHR43777:SF1">
    <property type="entry name" value="MOLYBDENUM COFACTOR CYTIDYLYLTRANSFERASE"/>
    <property type="match status" value="1"/>
</dbReference>
<reference evidence="2" key="2">
    <citation type="submission" date="2021-04" db="EMBL/GenBank/DDBJ databases">
        <authorList>
            <person name="Gilroy R."/>
        </authorList>
    </citation>
    <scope>NUCLEOTIDE SEQUENCE</scope>
    <source>
        <strain evidence="2">ChiSjej2B20-11307</strain>
    </source>
</reference>
<dbReference type="Proteomes" id="UP000824223">
    <property type="component" value="Unassembled WGS sequence"/>
</dbReference>
<proteinExistence type="predicted"/>
<dbReference type="Pfam" id="PF12804">
    <property type="entry name" value="NTP_transf_3"/>
    <property type="match status" value="1"/>
</dbReference>
<dbReference type="GO" id="GO:0016779">
    <property type="term" value="F:nucleotidyltransferase activity"/>
    <property type="evidence" value="ECO:0007669"/>
    <property type="project" value="UniProtKB-ARBA"/>
</dbReference>
<dbReference type="InterPro" id="IPR029044">
    <property type="entry name" value="Nucleotide-diphossugar_trans"/>
</dbReference>
<name>A0A9D2HBR3_9FIRM</name>
<dbReference type="InterPro" id="IPR025877">
    <property type="entry name" value="MobA-like_NTP_Trfase"/>
</dbReference>
<dbReference type="Gene3D" id="3.90.550.10">
    <property type="entry name" value="Spore Coat Polysaccharide Biosynthesis Protein SpsA, Chain A"/>
    <property type="match status" value="1"/>
</dbReference>
<evidence type="ECO:0000259" key="1">
    <source>
        <dbReference type="Pfam" id="PF12804"/>
    </source>
</evidence>
<comment type="caution">
    <text evidence="2">The sequence shown here is derived from an EMBL/GenBank/DDBJ whole genome shotgun (WGS) entry which is preliminary data.</text>
</comment>
<feature type="domain" description="MobA-like NTP transferase" evidence="1">
    <location>
        <begin position="268"/>
        <end position="438"/>
    </location>
</feature>
<gene>
    <name evidence="2" type="ORF">H9798_08515</name>
</gene>
<organism evidence="2 3">
    <name type="scientific">Candidatus Mediterraneibacter pullicola</name>
    <dbReference type="NCBI Taxonomy" id="2838682"/>
    <lineage>
        <taxon>Bacteria</taxon>
        <taxon>Bacillati</taxon>
        <taxon>Bacillota</taxon>
        <taxon>Clostridia</taxon>
        <taxon>Lachnospirales</taxon>
        <taxon>Lachnospiraceae</taxon>
        <taxon>Mediterraneibacter</taxon>
    </lineage>
</organism>
<dbReference type="SUPFAM" id="SSF53448">
    <property type="entry name" value="Nucleotide-diphospho-sugar transferases"/>
    <property type="match status" value="1"/>
</dbReference>
<dbReference type="NCBIfam" id="TIGR03309">
    <property type="entry name" value="matur_yqeB"/>
    <property type="match status" value="1"/>
</dbReference>
<dbReference type="AlphaFoldDB" id="A0A9D2HBR3"/>